<gene>
    <name evidence="1" type="ORF">CM83_99642</name>
</gene>
<feature type="non-terminal residue" evidence="1">
    <location>
        <position position="1"/>
    </location>
</feature>
<proteinExistence type="predicted"/>
<dbReference type="AlphaFoldDB" id="A0A0A9WG47"/>
<sequence>AGEYLVTRPKRFWKKMKILLLTRIIGVFLVPVYTEDTSRYFKLEDAKHLYNTLKHTTDSVDILLDTMKSLKLETDNVYFDDYLRIARVVNEELFTTMANLYERTLARVDWKVPFTLVWDAYKELEHIDNYSKVLKESLALIRSRAINSTIEYVEKPCQIMPIGPLRGMKVVQPVQTREERKDSSQRQYSNMEIMLANIRDGIYAKIKVFEFIQLALENMMAYELEDMEQINKTISNLHEEVRGMTRRIIHSAKTTKNFVIEEDAIKNSKKLVNLAFSIRSTILALA</sequence>
<evidence type="ECO:0000313" key="1">
    <source>
        <dbReference type="EMBL" id="JAG03835.1"/>
    </source>
</evidence>
<reference evidence="1" key="1">
    <citation type="journal article" date="2014" name="PLoS ONE">
        <title>Transcriptome-Based Identification of ABC Transporters in the Western Tarnished Plant Bug Lygus hesperus.</title>
        <authorList>
            <person name="Hull J.J."/>
            <person name="Chaney K."/>
            <person name="Geib S.M."/>
            <person name="Fabrick J.A."/>
            <person name="Brent C.S."/>
            <person name="Walsh D."/>
            <person name="Lavine L.C."/>
        </authorList>
    </citation>
    <scope>NUCLEOTIDE SEQUENCE</scope>
</reference>
<accession>A0A0A9WG47</accession>
<dbReference type="EMBL" id="GBHO01039769">
    <property type="protein sequence ID" value="JAG03835.1"/>
    <property type="molecule type" value="Transcribed_RNA"/>
</dbReference>
<name>A0A0A9WG47_LYGHE</name>
<reference evidence="1" key="2">
    <citation type="submission" date="2014-07" db="EMBL/GenBank/DDBJ databases">
        <authorList>
            <person name="Hull J."/>
        </authorList>
    </citation>
    <scope>NUCLEOTIDE SEQUENCE</scope>
</reference>
<protein>
    <submittedName>
        <fullName evidence="1">Uncharacterized protein C12orf28</fullName>
    </submittedName>
</protein>
<organism evidence="1">
    <name type="scientific">Lygus hesperus</name>
    <name type="common">Western plant bug</name>
    <dbReference type="NCBI Taxonomy" id="30085"/>
    <lineage>
        <taxon>Eukaryota</taxon>
        <taxon>Metazoa</taxon>
        <taxon>Ecdysozoa</taxon>
        <taxon>Arthropoda</taxon>
        <taxon>Hexapoda</taxon>
        <taxon>Insecta</taxon>
        <taxon>Pterygota</taxon>
        <taxon>Neoptera</taxon>
        <taxon>Paraneoptera</taxon>
        <taxon>Hemiptera</taxon>
        <taxon>Heteroptera</taxon>
        <taxon>Panheteroptera</taxon>
        <taxon>Cimicomorpha</taxon>
        <taxon>Miridae</taxon>
        <taxon>Mirini</taxon>
        <taxon>Lygus</taxon>
    </lineage>
</organism>